<feature type="compositionally biased region" description="Basic and acidic residues" evidence="1">
    <location>
        <begin position="43"/>
        <end position="54"/>
    </location>
</feature>
<evidence type="ECO:0000256" key="2">
    <source>
        <dbReference type="SAM" id="Phobius"/>
    </source>
</evidence>
<feature type="compositionally biased region" description="Basic and acidic residues" evidence="1">
    <location>
        <begin position="306"/>
        <end position="320"/>
    </location>
</feature>
<dbReference type="STRING" id="394096.DB31_4738"/>
<name>A0A085VZG2_9BACT</name>
<evidence type="ECO:0000313" key="3">
    <source>
        <dbReference type="EMBL" id="KFE60825.1"/>
    </source>
</evidence>
<organism evidence="3 4">
    <name type="scientific">Hyalangium minutum</name>
    <dbReference type="NCBI Taxonomy" id="394096"/>
    <lineage>
        <taxon>Bacteria</taxon>
        <taxon>Pseudomonadati</taxon>
        <taxon>Myxococcota</taxon>
        <taxon>Myxococcia</taxon>
        <taxon>Myxococcales</taxon>
        <taxon>Cystobacterineae</taxon>
        <taxon>Archangiaceae</taxon>
        <taxon>Hyalangium</taxon>
    </lineage>
</organism>
<feature type="compositionally biased region" description="Pro residues" evidence="1">
    <location>
        <begin position="340"/>
        <end position="350"/>
    </location>
</feature>
<protein>
    <recommendedName>
        <fullName evidence="5">Immediate early protein ICP0</fullName>
    </recommendedName>
</protein>
<feature type="region of interest" description="Disordered" evidence="1">
    <location>
        <begin position="1"/>
        <end position="66"/>
    </location>
</feature>
<evidence type="ECO:0000313" key="4">
    <source>
        <dbReference type="Proteomes" id="UP000028725"/>
    </source>
</evidence>
<keyword evidence="2" id="KW-0812">Transmembrane</keyword>
<sequence length="429" mass="46867">MPAASFADALTPDPRGTKTSTAPETLVMPKVQTPEPSATRGGRTREMPALKDAPDPSAESTRIVKPSDLFGAKAPTTANRPAFRTSQVKGPLRPVEDLIPKNLNKLEDQATVAKRFASDLPLLNQQVRPSDLPPSERALRMWAFFTAYAEAAAGQEPMPEGQELFDKALEKEGFGEFRDKHTGQDGVKAGKWVLQSGSPEEAKERAEQVELEPPPEVLLSEAAKAQKQQKGQAPEAATKPEAQQKAQAQEAPAKTEQTQAPETPHPTADTATPQGAADLSEMAQPQDSSLRLEDPPRTDSLLNSSEMKDSAFGEVSDRQPKQRTSNPSEFVRLNPQQANVPPPVIQPPHPNLLRRPEDEEQRPGNFEEAWKKLGGSFKLGGNMLWNVLHRMRNGEDDSAIEKEKWNQIAFAAVLAFVGLMLLVILVVSL</sequence>
<reference evidence="3 4" key="1">
    <citation type="submission" date="2014-04" db="EMBL/GenBank/DDBJ databases">
        <title>Genome assembly of Hyalangium minutum DSM 14724.</title>
        <authorList>
            <person name="Sharma G."/>
            <person name="Subramanian S."/>
        </authorList>
    </citation>
    <scope>NUCLEOTIDE SEQUENCE [LARGE SCALE GENOMIC DNA]</scope>
    <source>
        <strain evidence="3 4">DSM 14724</strain>
    </source>
</reference>
<feature type="transmembrane region" description="Helical" evidence="2">
    <location>
        <begin position="408"/>
        <end position="427"/>
    </location>
</feature>
<dbReference type="Proteomes" id="UP000028725">
    <property type="component" value="Unassembled WGS sequence"/>
</dbReference>
<comment type="caution">
    <text evidence="3">The sequence shown here is derived from an EMBL/GenBank/DDBJ whole genome shotgun (WGS) entry which is preliminary data.</text>
</comment>
<dbReference type="EMBL" id="JMCB01000028">
    <property type="protein sequence ID" value="KFE60825.1"/>
    <property type="molecule type" value="Genomic_DNA"/>
</dbReference>
<keyword evidence="2" id="KW-1133">Transmembrane helix</keyword>
<gene>
    <name evidence="3" type="ORF">DB31_4738</name>
</gene>
<proteinExistence type="predicted"/>
<feature type="region of interest" description="Disordered" evidence="1">
    <location>
        <begin position="177"/>
        <end position="364"/>
    </location>
</feature>
<keyword evidence="2" id="KW-0472">Membrane</keyword>
<evidence type="ECO:0000256" key="1">
    <source>
        <dbReference type="SAM" id="MobiDB-lite"/>
    </source>
</evidence>
<feature type="compositionally biased region" description="Low complexity" evidence="1">
    <location>
        <begin position="217"/>
        <end position="260"/>
    </location>
</feature>
<evidence type="ECO:0008006" key="5">
    <source>
        <dbReference type="Google" id="ProtNLM"/>
    </source>
</evidence>
<accession>A0A085VZG2</accession>
<dbReference type="AlphaFoldDB" id="A0A085VZG2"/>
<keyword evidence="4" id="KW-1185">Reference proteome</keyword>